<feature type="region of interest" description="Disordered" evidence="1">
    <location>
        <begin position="224"/>
        <end position="258"/>
    </location>
</feature>
<proteinExistence type="predicted"/>
<accession>A0A6P2LN80</accession>
<feature type="region of interest" description="Disordered" evidence="1">
    <location>
        <begin position="332"/>
        <end position="351"/>
    </location>
</feature>
<sequence length="351" mass="38103">MENADTLYYAGIGSTDTPVEICRRMTAIARRLSALGYVLRSGAADRADAAFEAGCDAVGGAKEIWLPWPGFNSHSADHAQFPTPRHSEVAATVHPAWSRVKEGDRRLHSRNVGQFLGPNLDRPARFVLCWTPDGCESEATRSPETGGTATAIVLASRHRVPVFNLANDGAYDRFVLWMLGQHRIFHLDGTLPKDGEIFVFGSNLASRHGKGAALVAREKFGAASGKPAGRSRQSYAVPTKDGRPTPGNPRPPLDDPEQTLPLEQIAGAVAEFIAYAKSKPAERFFVTRIGCGLAGYRDSEIAPLFAWAPINCSLPEPWREWLVRVEPVAQAEEAVRTGETSRSGQADLFGE</sequence>
<protein>
    <submittedName>
        <fullName evidence="2">Uncharacterized protein</fullName>
    </submittedName>
</protein>
<reference evidence="2 3" key="1">
    <citation type="submission" date="2019-09" db="EMBL/GenBank/DDBJ databases">
        <authorList>
            <person name="Depoorter E."/>
        </authorList>
    </citation>
    <scope>NUCLEOTIDE SEQUENCE [LARGE SCALE GENOMIC DNA]</scope>
    <source>
        <strain evidence="2">LMG 13014</strain>
    </source>
</reference>
<organism evidence="2 3">
    <name type="scientific">Burkholderia aenigmatica</name>
    <dbReference type="NCBI Taxonomy" id="2015348"/>
    <lineage>
        <taxon>Bacteria</taxon>
        <taxon>Pseudomonadati</taxon>
        <taxon>Pseudomonadota</taxon>
        <taxon>Betaproteobacteria</taxon>
        <taxon>Burkholderiales</taxon>
        <taxon>Burkholderiaceae</taxon>
        <taxon>Burkholderia</taxon>
        <taxon>Burkholderia cepacia complex</taxon>
    </lineage>
</organism>
<evidence type="ECO:0000256" key="1">
    <source>
        <dbReference type="SAM" id="MobiDB-lite"/>
    </source>
</evidence>
<dbReference type="Proteomes" id="UP000494261">
    <property type="component" value="Unassembled WGS sequence"/>
</dbReference>
<dbReference type="AlphaFoldDB" id="A0A6P2LN80"/>
<evidence type="ECO:0000313" key="3">
    <source>
        <dbReference type="Proteomes" id="UP000494261"/>
    </source>
</evidence>
<name>A0A6P2LN80_9BURK</name>
<dbReference type="RefSeq" id="WP_175023354.1">
    <property type="nucleotide sequence ID" value="NZ_CABVQC010000021.1"/>
</dbReference>
<dbReference type="EMBL" id="CABVQC010000021">
    <property type="protein sequence ID" value="VWB73269.1"/>
    <property type="molecule type" value="Genomic_DNA"/>
</dbReference>
<dbReference type="GeneID" id="99664980"/>
<evidence type="ECO:0000313" key="2">
    <source>
        <dbReference type="EMBL" id="VWB73269.1"/>
    </source>
</evidence>
<gene>
    <name evidence="2" type="ORF">BLA13014_03338</name>
</gene>